<reference evidence="7 8" key="2">
    <citation type="submission" date="2018-11" db="EMBL/GenBank/DDBJ databases">
        <authorList>
            <consortium name="Pathogen Informatics"/>
        </authorList>
    </citation>
    <scope>NUCLEOTIDE SEQUENCE [LARGE SCALE GENOMIC DNA]</scope>
</reference>
<evidence type="ECO:0000313" key="8">
    <source>
        <dbReference type="Proteomes" id="UP000271098"/>
    </source>
</evidence>
<dbReference type="GO" id="GO:0006397">
    <property type="term" value="P:mRNA processing"/>
    <property type="evidence" value="ECO:0007669"/>
    <property type="project" value="UniProtKB-KW"/>
</dbReference>
<accession>A0A183CZ17</accession>
<dbReference type="GO" id="GO:0008380">
    <property type="term" value="P:RNA splicing"/>
    <property type="evidence" value="ECO:0007669"/>
    <property type="project" value="UniProtKB-KW"/>
</dbReference>
<dbReference type="GO" id="GO:0016556">
    <property type="term" value="P:mRNA modification"/>
    <property type="evidence" value="ECO:0007669"/>
    <property type="project" value="InterPro"/>
</dbReference>
<keyword evidence="5" id="KW-0539">Nucleus</keyword>
<proteinExistence type="inferred from homology"/>
<organism evidence="9">
    <name type="scientific">Gongylonema pulchrum</name>
    <dbReference type="NCBI Taxonomy" id="637853"/>
    <lineage>
        <taxon>Eukaryota</taxon>
        <taxon>Metazoa</taxon>
        <taxon>Ecdysozoa</taxon>
        <taxon>Nematoda</taxon>
        <taxon>Chromadorea</taxon>
        <taxon>Rhabditida</taxon>
        <taxon>Spirurina</taxon>
        <taxon>Spiruromorpha</taxon>
        <taxon>Spiruroidea</taxon>
        <taxon>Gongylonematidae</taxon>
        <taxon>Gongylonema</taxon>
    </lineage>
</organism>
<dbReference type="PANTHER" id="PTHR15217:SF0">
    <property type="entry name" value="PRE-MRNA-SPLICING REGULATOR WTAP"/>
    <property type="match status" value="1"/>
</dbReference>
<evidence type="ECO:0000256" key="1">
    <source>
        <dbReference type="ARBA" id="ARBA00004123"/>
    </source>
</evidence>
<evidence type="ECO:0000256" key="4">
    <source>
        <dbReference type="ARBA" id="ARBA00023187"/>
    </source>
</evidence>
<keyword evidence="3" id="KW-0507">mRNA processing</keyword>
<dbReference type="PANTHER" id="PTHR15217">
    <property type="entry name" value="WILMS' TUMOR 1-ASSOCIATING PROTEIN"/>
    <property type="match status" value="1"/>
</dbReference>
<evidence type="ECO:0000256" key="5">
    <source>
        <dbReference type="ARBA" id="ARBA00023242"/>
    </source>
</evidence>
<dbReference type="WBParaSite" id="GPUH_0000171201-mRNA-1">
    <property type="protein sequence ID" value="GPUH_0000171201-mRNA-1"/>
    <property type="gene ID" value="GPUH_0000171201"/>
</dbReference>
<feature type="coiled-coil region" evidence="6">
    <location>
        <begin position="14"/>
        <end position="53"/>
    </location>
</feature>
<dbReference type="AlphaFoldDB" id="A0A183CZ17"/>
<sequence length="146" mass="16843">MPEDTDELRRQLQLSQKRENLASLRLTVKEKQLRDLMDENESMKRNASEENKSDCTLVDHAVGVMFAAMRDEIRKARKDARIAALELRSIKNGPESNDTKLLIATCKKLEQENGELKDELSRVTRLETLLAYSRKNVEGLRKRCRG</sequence>
<dbReference type="Proteomes" id="UP000271098">
    <property type="component" value="Unassembled WGS sequence"/>
</dbReference>
<dbReference type="GO" id="GO:0005634">
    <property type="term" value="C:nucleus"/>
    <property type="evidence" value="ECO:0007669"/>
    <property type="project" value="UniProtKB-SubCell"/>
</dbReference>
<name>A0A183CZ17_9BILA</name>
<evidence type="ECO:0000256" key="3">
    <source>
        <dbReference type="ARBA" id="ARBA00022664"/>
    </source>
</evidence>
<protein>
    <submittedName>
        <fullName evidence="7 9">Uncharacterized protein</fullName>
    </submittedName>
</protein>
<dbReference type="OrthoDB" id="3366661at2759"/>
<keyword evidence="4" id="KW-0508">mRNA splicing</keyword>
<gene>
    <name evidence="7" type="ORF">GPUH_LOCUS1708</name>
</gene>
<evidence type="ECO:0000256" key="2">
    <source>
        <dbReference type="ARBA" id="ARBA00010313"/>
    </source>
</evidence>
<evidence type="ECO:0000313" key="9">
    <source>
        <dbReference type="WBParaSite" id="GPUH_0000171201-mRNA-1"/>
    </source>
</evidence>
<dbReference type="InterPro" id="IPR033757">
    <property type="entry name" value="WTAP"/>
</dbReference>
<reference evidence="9" key="1">
    <citation type="submission" date="2016-06" db="UniProtKB">
        <authorList>
            <consortium name="WormBaseParasite"/>
        </authorList>
    </citation>
    <scope>IDENTIFICATION</scope>
</reference>
<comment type="similarity">
    <text evidence="2">Belongs to the fl(2)d family.</text>
</comment>
<dbReference type="EMBL" id="UYRT01002192">
    <property type="protein sequence ID" value="VDK30748.1"/>
    <property type="molecule type" value="Genomic_DNA"/>
</dbReference>
<comment type="subcellular location">
    <subcellularLocation>
        <location evidence="1">Nucleus</location>
    </subcellularLocation>
</comment>
<keyword evidence="8" id="KW-1185">Reference proteome</keyword>
<keyword evidence="6" id="KW-0175">Coiled coil</keyword>
<evidence type="ECO:0000256" key="6">
    <source>
        <dbReference type="SAM" id="Coils"/>
    </source>
</evidence>
<evidence type="ECO:0000313" key="7">
    <source>
        <dbReference type="EMBL" id="VDK30748.1"/>
    </source>
</evidence>
<dbReference type="Pfam" id="PF17098">
    <property type="entry name" value="Wtap"/>
    <property type="match status" value="1"/>
</dbReference>
<dbReference type="GO" id="GO:0000381">
    <property type="term" value="P:regulation of alternative mRNA splicing, via spliceosome"/>
    <property type="evidence" value="ECO:0007669"/>
    <property type="project" value="InterPro"/>
</dbReference>
<feature type="coiled-coil region" evidence="6">
    <location>
        <begin position="99"/>
        <end position="126"/>
    </location>
</feature>